<dbReference type="OrthoDB" id="3924472at2759"/>
<reference evidence="5" key="4">
    <citation type="journal article" date="2022" name="Microb. Genom.">
        <title>A global pangenome for the wheat fungal pathogen Pyrenophora tritici-repentis and prediction of effector protein structural homology.</title>
        <authorList>
            <person name="Moolhuijzen P.M."/>
            <person name="See P.T."/>
            <person name="Shi G."/>
            <person name="Powell H.R."/>
            <person name="Cockram J."/>
            <person name="Jorgensen L.N."/>
            <person name="Benslimane H."/>
            <person name="Strelkov S.E."/>
            <person name="Turner J."/>
            <person name="Liu Z."/>
            <person name="Moffat C.S."/>
        </authorList>
    </citation>
    <scope>NUCLEOTIDE SEQUENCE [LARGE SCALE GENOMIC DNA]</scope>
</reference>
<keyword evidence="1" id="KW-0732">Signal</keyword>
<reference evidence="3" key="3">
    <citation type="journal article" date="2022" name="bioRxiv">
        <title>A global pangenome for the wheat fungal pathogen Pyrenophora tritici-repentis and prediction of effector protein structural homology.</title>
        <authorList>
            <person name="Moolhuijzen P."/>
            <person name="See P.T."/>
            <person name="Shi G."/>
            <person name="Powell H.R."/>
            <person name="Cockram J."/>
            <person name="Jorgensen L.N."/>
            <person name="Benslimane H."/>
            <person name="Strelkov S.E."/>
            <person name="Turner J."/>
            <person name="Liu Z."/>
            <person name="Moffat C.S."/>
        </authorList>
    </citation>
    <scope>NUCLEOTIDE SEQUENCE</scope>
    <source>
        <strain evidence="3">86-124</strain>
    </source>
</reference>
<evidence type="ECO:0000313" key="4">
    <source>
        <dbReference type="Proteomes" id="UP000245464"/>
    </source>
</evidence>
<evidence type="ECO:0000313" key="2">
    <source>
        <dbReference type="EMBL" id="KAF7576603.1"/>
    </source>
</evidence>
<dbReference type="EMBL" id="NQIK02000001">
    <property type="protein sequence ID" value="KAF7576603.1"/>
    <property type="molecule type" value="Genomic_DNA"/>
</dbReference>
<protein>
    <submittedName>
        <fullName evidence="3">Uncharacterized protein</fullName>
    </submittedName>
</protein>
<evidence type="ECO:0000313" key="5">
    <source>
        <dbReference type="Proteomes" id="UP000249757"/>
    </source>
</evidence>
<dbReference type="Proteomes" id="UP000249757">
    <property type="component" value="Unassembled WGS sequence"/>
</dbReference>
<organism evidence="3 5">
    <name type="scientific">Pyrenophora tritici-repentis</name>
    <dbReference type="NCBI Taxonomy" id="45151"/>
    <lineage>
        <taxon>Eukaryota</taxon>
        <taxon>Fungi</taxon>
        <taxon>Dikarya</taxon>
        <taxon>Ascomycota</taxon>
        <taxon>Pezizomycotina</taxon>
        <taxon>Dothideomycetes</taxon>
        <taxon>Pleosporomycetidae</taxon>
        <taxon>Pleosporales</taxon>
        <taxon>Pleosporineae</taxon>
        <taxon>Pleosporaceae</taxon>
        <taxon>Pyrenophora</taxon>
    </lineage>
</organism>
<reference evidence="3" key="2">
    <citation type="submission" date="2021-05" db="EMBL/GenBank/DDBJ databases">
        <authorList>
            <person name="Moolhuijzen P.M."/>
            <person name="Moffat C.S."/>
        </authorList>
    </citation>
    <scope>NUCLEOTIDE SEQUENCE</scope>
    <source>
        <strain evidence="3">86-124</strain>
    </source>
</reference>
<keyword evidence="5" id="KW-1185">Reference proteome</keyword>
<evidence type="ECO:0000256" key="1">
    <source>
        <dbReference type="SAM" id="SignalP"/>
    </source>
</evidence>
<reference evidence="2 4" key="1">
    <citation type="journal article" date="2018" name="BMC Genomics">
        <title>Comparative genomics of the wheat fungal pathogen Pyrenophora tritici-repentis reveals chromosomal variations and genome plasticity.</title>
        <authorList>
            <person name="Moolhuijzen P."/>
            <person name="See P.T."/>
            <person name="Hane J.K."/>
            <person name="Shi G."/>
            <person name="Liu Z."/>
            <person name="Oliver R.P."/>
            <person name="Moffat C.S."/>
        </authorList>
    </citation>
    <scope>NUCLEOTIDE SEQUENCE [LARGE SCALE GENOMIC DNA]</scope>
    <source>
        <strain evidence="2">M4</strain>
    </source>
</reference>
<sequence>MRFSTIIAATILGAANMAYAGHNCKCQDPSGTGPQWDGLTQQVCNEQSASQNLICGTNIIYHPQEHHQVSRLFLFHLSDVETSRLAGIFKGGDAKAVLQ</sequence>
<gene>
    <name evidence="3" type="ORF">Ptr86124_000776</name>
    <name evidence="2" type="ORF">PtrM4_008430</name>
</gene>
<evidence type="ECO:0000313" key="3">
    <source>
        <dbReference type="EMBL" id="KAI1520408.1"/>
    </source>
</evidence>
<accession>A0A2W1DWS5</accession>
<dbReference type="InterPro" id="IPR045992">
    <property type="entry name" value="DUF5948"/>
</dbReference>
<feature type="signal peptide" evidence="1">
    <location>
        <begin position="1"/>
        <end position="20"/>
    </location>
</feature>
<dbReference type="AlphaFoldDB" id="A0A2W1DWS5"/>
<dbReference type="EMBL" id="NRDI02000001">
    <property type="protein sequence ID" value="KAI1520408.1"/>
    <property type="molecule type" value="Genomic_DNA"/>
</dbReference>
<dbReference type="Proteomes" id="UP000245464">
    <property type="component" value="Chromosome 1"/>
</dbReference>
<comment type="caution">
    <text evidence="3">The sequence shown here is derived from an EMBL/GenBank/DDBJ whole genome shotgun (WGS) entry which is preliminary data.</text>
</comment>
<name>A0A2W1DWS5_9PLEO</name>
<feature type="chain" id="PRO_5042700911" evidence="1">
    <location>
        <begin position="21"/>
        <end position="99"/>
    </location>
</feature>
<proteinExistence type="predicted"/>
<dbReference type="Pfam" id="PF19373">
    <property type="entry name" value="DUF5948"/>
    <property type="match status" value="1"/>
</dbReference>